<dbReference type="InterPro" id="IPR021719">
    <property type="entry name" value="Prot_inh_I78"/>
</dbReference>
<accession>A0A0P1EQJ3</accession>
<keyword evidence="2" id="KW-1185">Reference proteome</keyword>
<organism evidence="1 2">
    <name type="scientific">Shimia marina</name>
    <dbReference type="NCBI Taxonomy" id="321267"/>
    <lineage>
        <taxon>Bacteria</taxon>
        <taxon>Pseudomonadati</taxon>
        <taxon>Pseudomonadota</taxon>
        <taxon>Alphaproteobacteria</taxon>
        <taxon>Rhodobacterales</taxon>
        <taxon>Roseobacteraceae</taxon>
    </lineage>
</organism>
<dbReference type="EMBL" id="CYPW01000017">
    <property type="protein sequence ID" value="CUH52480.1"/>
    <property type="molecule type" value="Genomic_DNA"/>
</dbReference>
<dbReference type="RefSeq" id="WP_058239678.1">
    <property type="nucleotide sequence ID" value="NZ_CYPW01000017.1"/>
</dbReference>
<dbReference type="Proteomes" id="UP000054823">
    <property type="component" value="Unassembled WGS sequence"/>
</dbReference>
<dbReference type="Gene3D" id="3.30.10.10">
    <property type="entry name" value="Trypsin Inhibitor V, subunit A"/>
    <property type="match status" value="1"/>
</dbReference>
<evidence type="ECO:0000313" key="1">
    <source>
        <dbReference type="EMBL" id="CUH52480.1"/>
    </source>
</evidence>
<dbReference type="Pfam" id="PF11720">
    <property type="entry name" value="Inhibitor_I78"/>
    <property type="match status" value="1"/>
</dbReference>
<dbReference type="AlphaFoldDB" id="A0A0P1EQJ3"/>
<sequence>MRRGVLAGVGAMALLAVVACKGEEEVTVQGSTTCDPATFAFLVGQDKSALEGVIVPEMVRVMGEHDAATMDFHENRLNVVHDAEGKILQVSCG</sequence>
<dbReference type="OrthoDB" id="8724542at2"/>
<reference evidence="1 2" key="1">
    <citation type="submission" date="2015-09" db="EMBL/GenBank/DDBJ databases">
        <authorList>
            <consortium name="Swine Surveillance"/>
        </authorList>
    </citation>
    <scope>NUCLEOTIDE SEQUENCE [LARGE SCALE GENOMIC DNA]</scope>
    <source>
        <strain evidence="1 2">CECT 7688</strain>
    </source>
</reference>
<gene>
    <name evidence="1" type="ORF">SHM7688_01926</name>
</gene>
<evidence type="ECO:0000313" key="2">
    <source>
        <dbReference type="Proteomes" id="UP000054823"/>
    </source>
</evidence>
<protein>
    <submittedName>
        <fullName evidence="1">Peptidase inhibitor I78 family protein</fullName>
    </submittedName>
</protein>
<dbReference type="PROSITE" id="PS51257">
    <property type="entry name" value="PROKAR_LIPOPROTEIN"/>
    <property type="match status" value="1"/>
</dbReference>
<name>A0A0P1EQJ3_9RHOB</name>
<proteinExistence type="predicted"/>